<dbReference type="EMBL" id="JAUTXU010000435">
    <property type="protein sequence ID" value="KAK3680660.1"/>
    <property type="molecule type" value="Genomic_DNA"/>
</dbReference>
<keyword evidence="2" id="KW-1185">Reference proteome</keyword>
<reference evidence="1" key="1">
    <citation type="submission" date="2023-07" db="EMBL/GenBank/DDBJ databases">
        <title>Black Yeasts Isolated from many extreme environments.</title>
        <authorList>
            <person name="Coleine C."/>
            <person name="Stajich J.E."/>
            <person name="Selbmann L."/>
        </authorList>
    </citation>
    <scope>NUCLEOTIDE SEQUENCE</scope>
    <source>
        <strain evidence="1">CCFEE 5714</strain>
    </source>
</reference>
<organism evidence="1 2">
    <name type="scientific">Vermiconidia calcicola</name>
    <dbReference type="NCBI Taxonomy" id="1690605"/>
    <lineage>
        <taxon>Eukaryota</taxon>
        <taxon>Fungi</taxon>
        <taxon>Dikarya</taxon>
        <taxon>Ascomycota</taxon>
        <taxon>Pezizomycotina</taxon>
        <taxon>Dothideomycetes</taxon>
        <taxon>Dothideomycetidae</taxon>
        <taxon>Mycosphaerellales</taxon>
        <taxon>Extremaceae</taxon>
        <taxon>Vermiconidia</taxon>
    </lineage>
</organism>
<accession>A0ACC3MB81</accession>
<protein>
    <submittedName>
        <fullName evidence="1">Mitochondrial dynamin GTPase Msp1</fullName>
    </submittedName>
</protein>
<sequence length="478" mass="53137">MGVSDRKFGQYFQDALFFASMISLGCYVVRQVFIRLDPDAGAKAEAQQKALAASSRLQSIFSNHEREKEADEDESDEEDDSSAEEQDGRSRSRSRRKRRRQSEERVRPSDLVLNQYEQSIAMEVVSPAEIPVTFKDIGGLGEIIEELRESVIYPLTLPHLYAGHSSLLSAPSGVLLYGPPGCGKTMLAKALARESGAAFINLHISTLTEKWYGDSNKLVAAVFSLARKLQPSIVFIDEIDAVLGTRRSGEHEASGMVKAEFMTHWDGLASSTTDGGMQRICILGATNRIQDIDEAILRRMPKKFPVSLPNANQRQQIFELTLRDTKIDQSGSTTRREFSGNRRQQQSAFDLNALVRLSAGMSGSDIKEACRDAAMVPVREYIKIHKEKGRSMRGIKPENVRGLQTEDFFGLRSSSSDIAKRIVREKDEVEVEGDRRSDGSGSTEEVEEFADANAELDRAAPQPAHDESVAADSRSRRR</sequence>
<name>A0ACC3MB81_9PEZI</name>
<evidence type="ECO:0000313" key="1">
    <source>
        <dbReference type="EMBL" id="KAK3680660.1"/>
    </source>
</evidence>
<gene>
    <name evidence="1" type="primary">MSP1_2</name>
    <name evidence="1" type="ORF">LTR37_021122</name>
</gene>
<evidence type="ECO:0000313" key="2">
    <source>
        <dbReference type="Proteomes" id="UP001281147"/>
    </source>
</evidence>
<dbReference type="Proteomes" id="UP001281147">
    <property type="component" value="Unassembled WGS sequence"/>
</dbReference>
<comment type="caution">
    <text evidence="1">The sequence shown here is derived from an EMBL/GenBank/DDBJ whole genome shotgun (WGS) entry which is preliminary data.</text>
</comment>
<proteinExistence type="predicted"/>